<dbReference type="GO" id="GO:0016829">
    <property type="term" value="F:lyase activity"/>
    <property type="evidence" value="ECO:0007669"/>
    <property type="project" value="UniProtKB-KW"/>
</dbReference>
<dbReference type="PANTHER" id="PTHR43586">
    <property type="entry name" value="CYSTEINE DESULFURASE"/>
    <property type="match status" value="1"/>
</dbReference>
<dbReference type="InterPro" id="IPR015424">
    <property type="entry name" value="PyrdxlP-dep_Trfase"/>
</dbReference>
<dbReference type="PANTHER" id="PTHR43586:SF8">
    <property type="entry name" value="CYSTEINE DESULFURASE 1, CHLOROPLASTIC"/>
    <property type="match status" value="1"/>
</dbReference>
<organism evidence="9 11">
    <name type="scientific">Azotobacter beijerinckii</name>
    <dbReference type="NCBI Taxonomy" id="170623"/>
    <lineage>
        <taxon>Bacteria</taxon>
        <taxon>Pseudomonadati</taxon>
        <taxon>Pseudomonadota</taxon>
        <taxon>Gammaproteobacteria</taxon>
        <taxon>Pseudomonadales</taxon>
        <taxon>Pseudomonadaceae</taxon>
        <taxon>Azotobacter</taxon>
    </lineage>
</organism>
<sequence length="596" mass="62501">MTIRPLINNPPQPADAPVPAGLPDVAGLAQLANAFFASLPGGAPAHPGALPGEPAPAVSTAQVREAPPVGGADGLALGSPEAYAAALPSVFPSAGGLAPSAGGAPSTPYYFLGEGSAYAGEPERFAEIPVEPGSLAVPGGDALGEILRSILAEPSAPAAAPGQGGGQFYFLDRVAPGLEKALDPAGQPQVRSGFDVQAIRRDFPILAERVNGKPLVWFDNAATTQKPQAVIDRLAYFYAHENSNIHRAAHELAARATDAYEGARNKAARFLGAKSAEEIVFVRGATEGINLLANTFGRKFIGEGDEIVVSHLEHHANIVPWQQLANAVGAKLKVIPVDDSGQILLEEYARLLGPRTRLVSITQVSNALGTVTPVAEVIALAHAAGARVLVDGAQSVSHLKVDVQALDADFFVFSGHKIFGPTGIGVVYGKKALLDELPPWQGGGNMIADVTFEKILYQGAPARFEAGTGNIADAVGLGAALDYVERIGLERIARYEHELLEYATRGLSAIPGLRLIGTVADKASVLSFVLQGYRTEEVGAALNREGIAVRSGHHCAQPILRRFGVETTVRPSLAFYNTFEEIDLLVSTVQRLATRR</sequence>
<dbReference type="Proteomes" id="UP000199579">
    <property type="component" value="Unassembled WGS sequence"/>
</dbReference>
<gene>
    <name evidence="8" type="ORF">SAMN04244571_01924</name>
    <name evidence="9" type="ORF">SAMN04244574_02015</name>
</gene>
<dbReference type="SUPFAM" id="SSF53383">
    <property type="entry name" value="PLP-dependent transferases"/>
    <property type="match status" value="1"/>
</dbReference>
<keyword evidence="4" id="KW-0808">Transferase</keyword>
<keyword evidence="9" id="KW-0456">Lyase</keyword>
<keyword evidence="5" id="KW-0663">Pyridoxal phosphate</keyword>
<evidence type="ECO:0000256" key="3">
    <source>
        <dbReference type="ARBA" id="ARBA00012239"/>
    </source>
</evidence>
<dbReference type="Gene3D" id="3.40.640.10">
    <property type="entry name" value="Type I PLP-dependent aspartate aminotransferase-like (Major domain)"/>
    <property type="match status" value="1"/>
</dbReference>
<evidence type="ECO:0000313" key="8">
    <source>
        <dbReference type="EMBL" id="SFB24623.1"/>
    </source>
</evidence>
<dbReference type="InterPro" id="IPR010970">
    <property type="entry name" value="Cys_dSase_SufS"/>
</dbReference>
<dbReference type="EC" id="2.8.1.7" evidence="3"/>
<dbReference type="NCBIfam" id="TIGR01979">
    <property type="entry name" value="sufS"/>
    <property type="match status" value="1"/>
</dbReference>
<feature type="domain" description="Aminotransferase class V" evidence="7">
    <location>
        <begin position="216"/>
        <end position="585"/>
    </location>
</feature>
<accession>A0A1I4CPF9</accession>
<evidence type="ECO:0000256" key="4">
    <source>
        <dbReference type="ARBA" id="ARBA00022679"/>
    </source>
</evidence>
<keyword evidence="10" id="KW-1185">Reference proteome</keyword>
<dbReference type="GO" id="GO:0006534">
    <property type="term" value="P:cysteine metabolic process"/>
    <property type="evidence" value="ECO:0007669"/>
    <property type="project" value="InterPro"/>
</dbReference>
<dbReference type="GO" id="GO:0031071">
    <property type="term" value="F:cysteine desulfurase activity"/>
    <property type="evidence" value="ECO:0007669"/>
    <property type="project" value="UniProtKB-EC"/>
</dbReference>
<name>A0A1I4CPF9_9GAMM</name>
<dbReference type="CDD" id="cd06453">
    <property type="entry name" value="SufS_like"/>
    <property type="match status" value="1"/>
</dbReference>
<proteinExistence type="inferred from homology"/>
<reference evidence="9 11" key="1">
    <citation type="submission" date="2016-10" db="EMBL/GenBank/DDBJ databases">
        <authorList>
            <person name="de Groot N.N."/>
        </authorList>
    </citation>
    <scope>NUCLEOTIDE SEQUENCE [LARGE SCALE GENOMIC DNA]</scope>
    <source>
        <strain evidence="9 11">DSM 381</strain>
    </source>
</reference>
<evidence type="ECO:0000256" key="5">
    <source>
        <dbReference type="ARBA" id="ARBA00022898"/>
    </source>
</evidence>
<dbReference type="EMBL" id="FOKJ01000027">
    <property type="protein sequence ID" value="SFB24623.1"/>
    <property type="molecule type" value="Genomic_DNA"/>
</dbReference>
<protein>
    <recommendedName>
        <fullName evidence="3">cysteine desulfurase</fullName>
        <ecNumber evidence="3">2.8.1.7</ecNumber>
    </recommendedName>
</protein>
<dbReference type="AlphaFoldDB" id="A0A1I4CPF9"/>
<comment type="catalytic activity">
    <reaction evidence="6">
        <text>(sulfur carrier)-H + L-cysteine = (sulfur carrier)-SH + L-alanine</text>
        <dbReference type="Rhea" id="RHEA:43892"/>
        <dbReference type="Rhea" id="RHEA-COMP:14737"/>
        <dbReference type="Rhea" id="RHEA-COMP:14739"/>
        <dbReference type="ChEBI" id="CHEBI:29917"/>
        <dbReference type="ChEBI" id="CHEBI:35235"/>
        <dbReference type="ChEBI" id="CHEBI:57972"/>
        <dbReference type="ChEBI" id="CHEBI:64428"/>
        <dbReference type="EC" id="2.8.1.7"/>
    </reaction>
</comment>
<evidence type="ECO:0000256" key="6">
    <source>
        <dbReference type="ARBA" id="ARBA00050776"/>
    </source>
</evidence>
<dbReference type="NCBIfam" id="NF041166">
    <property type="entry name" value="f2_encap_cargo1"/>
    <property type="match status" value="1"/>
</dbReference>
<comment type="cofactor">
    <cofactor evidence="1">
        <name>pyridoxal 5'-phosphate</name>
        <dbReference type="ChEBI" id="CHEBI:597326"/>
    </cofactor>
</comment>
<dbReference type="GO" id="GO:0030170">
    <property type="term" value="F:pyridoxal phosphate binding"/>
    <property type="evidence" value="ECO:0007669"/>
    <property type="project" value="InterPro"/>
</dbReference>
<dbReference type="Proteomes" id="UP000198861">
    <property type="component" value="Unassembled WGS sequence"/>
</dbReference>
<evidence type="ECO:0000313" key="11">
    <source>
        <dbReference type="Proteomes" id="UP000199579"/>
    </source>
</evidence>
<dbReference type="Gene3D" id="3.90.1150.10">
    <property type="entry name" value="Aspartate Aminotransferase, domain 1"/>
    <property type="match status" value="1"/>
</dbReference>
<evidence type="ECO:0000256" key="2">
    <source>
        <dbReference type="ARBA" id="ARBA00010447"/>
    </source>
</evidence>
<dbReference type="InterPro" id="IPR000192">
    <property type="entry name" value="Aminotrans_V_dom"/>
</dbReference>
<evidence type="ECO:0000313" key="10">
    <source>
        <dbReference type="Proteomes" id="UP000198861"/>
    </source>
</evidence>
<dbReference type="InterPro" id="IPR015422">
    <property type="entry name" value="PyrdxlP-dep_Trfase_small"/>
</dbReference>
<evidence type="ECO:0000313" key="9">
    <source>
        <dbReference type="EMBL" id="SFK83132.1"/>
    </source>
</evidence>
<dbReference type="InterPro" id="IPR015421">
    <property type="entry name" value="PyrdxlP-dep_Trfase_major"/>
</dbReference>
<evidence type="ECO:0000259" key="7">
    <source>
        <dbReference type="Pfam" id="PF00266"/>
    </source>
</evidence>
<dbReference type="EMBL" id="FOSX01000027">
    <property type="protein sequence ID" value="SFK83132.1"/>
    <property type="molecule type" value="Genomic_DNA"/>
</dbReference>
<dbReference type="Pfam" id="PF00266">
    <property type="entry name" value="Aminotran_5"/>
    <property type="match status" value="1"/>
</dbReference>
<evidence type="ECO:0000256" key="1">
    <source>
        <dbReference type="ARBA" id="ARBA00001933"/>
    </source>
</evidence>
<reference evidence="8 10" key="2">
    <citation type="submission" date="2016-10" db="EMBL/GenBank/DDBJ databases">
        <authorList>
            <person name="Varghese N."/>
            <person name="Submissions S."/>
        </authorList>
    </citation>
    <scope>NUCLEOTIDE SEQUENCE [LARGE SCALE GENOMIC DNA]</scope>
    <source>
        <strain evidence="8 10">DSM 282</strain>
    </source>
</reference>
<comment type="similarity">
    <text evidence="2">Belongs to the class-V pyridoxal-phosphate-dependent aminotransferase family. Csd subfamily.</text>
</comment>
<dbReference type="RefSeq" id="WP_170854405.1">
    <property type="nucleotide sequence ID" value="NZ_FOKJ01000027.1"/>
</dbReference>